<proteinExistence type="predicted"/>
<evidence type="ECO:0000313" key="2">
    <source>
        <dbReference type="Proteomes" id="UP000276133"/>
    </source>
</evidence>
<keyword evidence="2" id="KW-1185">Reference proteome</keyword>
<dbReference type="Proteomes" id="UP000276133">
    <property type="component" value="Unassembled WGS sequence"/>
</dbReference>
<protein>
    <submittedName>
        <fullName evidence="1">Uncharacterized protein</fullName>
    </submittedName>
</protein>
<accession>A0A3M7R3Q7</accession>
<reference evidence="1 2" key="1">
    <citation type="journal article" date="2018" name="Sci. Rep.">
        <title>Genomic signatures of local adaptation to the degree of environmental predictability in rotifers.</title>
        <authorList>
            <person name="Franch-Gras L."/>
            <person name="Hahn C."/>
            <person name="Garcia-Roger E.M."/>
            <person name="Carmona M.J."/>
            <person name="Serra M."/>
            <person name="Gomez A."/>
        </authorList>
    </citation>
    <scope>NUCLEOTIDE SEQUENCE [LARGE SCALE GENOMIC DNA]</scope>
    <source>
        <strain evidence="1">HYR1</strain>
    </source>
</reference>
<organism evidence="1 2">
    <name type="scientific">Brachionus plicatilis</name>
    <name type="common">Marine rotifer</name>
    <name type="synonym">Brachionus muelleri</name>
    <dbReference type="NCBI Taxonomy" id="10195"/>
    <lineage>
        <taxon>Eukaryota</taxon>
        <taxon>Metazoa</taxon>
        <taxon>Spiralia</taxon>
        <taxon>Gnathifera</taxon>
        <taxon>Rotifera</taxon>
        <taxon>Eurotatoria</taxon>
        <taxon>Monogononta</taxon>
        <taxon>Pseudotrocha</taxon>
        <taxon>Ploima</taxon>
        <taxon>Brachionidae</taxon>
        <taxon>Brachionus</taxon>
    </lineage>
</organism>
<gene>
    <name evidence="1" type="ORF">BpHYR1_011919</name>
</gene>
<comment type="caution">
    <text evidence="1">The sequence shown here is derived from an EMBL/GenBank/DDBJ whole genome shotgun (WGS) entry which is preliminary data.</text>
</comment>
<dbReference type="AlphaFoldDB" id="A0A3M7R3Q7"/>
<name>A0A3M7R3Q7_BRAPC</name>
<sequence>MNSDSFVIVSWTESKKNEFSIIRIEDVFLEDEEEIVSVEQSYQFKIKKKVHDGIVKFIGSKLSCEKKLKDINKSKKSSFSSNSQSIQKSFKKSGIVSKNINLTEQHLSNNNETDSLERQLAERDTLIFSLKETQLKNESKILELEQSVSTYKEIYDSTFLSNLVQLSIQVLKFVGSETDRDEVRKFGKNSQEILINSSYPNKFMSVNLLNRVNIMIDEKLNPSRIFRTMAKALIIEPEIWGSNNGQSIIKKYSQISAARDFLRLRNVALTDSIFKTTLRSLCTECRSKQYSKEG</sequence>
<dbReference type="EMBL" id="REGN01004352">
    <property type="protein sequence ID" value="RNA17878.1"/>
    <property type="molecule type" value="Genomic_DNA"/>
</dbReference>
<evidence type="ECO:0000313" key="1">
    <source>
        <dbReference type="EMBL" id="RNA17878.1"/>
    </source>
</evidence>